<keyword evidence="1" id="KW-1133">Transmembrane helix</keyword>
<reference evidence="2 3" key="1">
    <citation type="submission" date="2022-01" db="EMBL/GenBank/DDBJ databases">
        <title>Maritalea mediterranea sp. nov., isolated from marine plastic residues from the Malva-rosa beach (Valencia, Spain).</title>
        <authorList>
            <person name="Vidal-Verdu A."/>
            <person name="Molina-Menor E."/>
            <person name="Pascual J."/>
            <person name="Pereto J."/>
            <person name="Porcar M."/>
        </authorList>
    </citation>
    <scope>NUCLEOTIDE SEQUENCE [LARGE SCALE GENOMIC DNA]</scope>
    <source>
        <strain evidence="2 3">P4.10X</strain>
    </source>
</reference>
<feature type="transmembrane region" description="Helical" evidence="1">
    <location>
        <begin position="6"/>
        <end position="24"/>
    </location>
</feature>
<comment type="caution">
    <text evidence="2">The sequence shown here is derived from an EMBL/GenBank/DDBJ whole genome shotgun (WGS) entry which is preliminary data.</text>
</comment>
<proteinExistence type="predicted"/>
<evidence type="ECO:0000313" key="2">
    <source>
        <dbReference type="EMBL" id="MCF4098699.1"/>
    </source>
</evidence>
<keyword evidence="3" id="KW-1185">Reference proteome</keyword>
<organism evidence="2 3">
    <name type="scientific">Maritalea mediterranea</name>
    <dbReference type="NCBI Taxonomy" id="2909667"/>
    <lineage>
        <taxon>Bacteria</taxon>
        <taxon>Pseudomonadati</taxon>
        <taxon>Pseudomonadota</taxon>
        <taxon>Alphaproteobacteria</taxon>
        <taxon>Hyphomicrobiales</taxon>
        <taxon>Devosiaceae</taxon>
        <taxon>Maritalea</taxon>
    </lineage>
</organism>
<sequence>MGEQPRLNIIVMVCGVRLTLNLIIQFSVGLQRDRDAHVCKAGADFLWGIGARTIQ</sequence>
<keyword evidence="1" id="KW-0812">Transmembrane</keyword>
<name>A0ABS9E9W2_9HYPH</name>
<evidence type="ECO:0000313" key="3">
    <source>
        <dbReference type="Proteomes" id="UP001201217"/>
    </source>
</evidence>
<accession>A0ABS9E9W2</accession>
<gene>
    <name evidence="2" type="ORF">L1I42_09390</name>
</gene>
<dbReference type="RefSeq" id="WP_236114275.1">
    <property type="nucleotide sequence ID" value="NZ_JAKGTI010000002.1"/>
</dbReference>
<dbReference type="Proteomes" id="UP001201217">
    <property type="component" value="Unassembled WGS sequence"/>
</dbReference>
<evidence type="ECO:0000256" key="1">
    <source>
        <dbReference type="SAM" id="Phobius"/>
    </source>
</evidence>
<dbReference type="EMBL" id="JAKGTI010000002">
    <property type="protein sequence ID" value="MCF4098699.1"/>
    <property type="molecule type" value="Genomic_DNA"/>
</dbReference>
<keyword evidence="1" id="KW-0472">Membrane</keyword>
<protein>
    <submittedName>
        <fullName evidence="2">Uncharacterized protein</fullName>
    </submittedName>
</protein>